<dbReference type="EMBL" id="JASSZA010000001">
    <property type="protein sequence ID" value="KAK2121453.1"/>
    <property type="molecule type" value="Genomic_DNA"/>
</dbReference>
<accession>A0ABQ9WIG6</accession>
<sequence>MACTEPTRQGDLDLTDTGGSWEAGKVKKTLQTTDDYSVSLQVYGAPFYFNNPGAPISAYHGAGTQRRHGGPYALEVDIHRCKQGKQGEKCGDRLKLWARQRPPGRPAPCPVPSSFKGKSQTGSVLHTLKSLAAHYPLNFPTTMVRFILLKRIQSIWKFSARIHTSNLVHLHKPQFQMVTTGLSLITGLMCTGVWARHPAIHGTEREMTTMACLTGSSST</sequence>
<evidence type="ECO:0000313" key="2">
    <source>
        <dbReference type="Proteomes" id="UP001266305"/>
    </source>
</evidence>
<organism evidence="1 2">
    <name type="scientific">Saguinus oedipus</name>
    <name type="common">Cotton-top tamarin</name>
    <name type="synonym">Oedipomidas oedipus</name>
    <dbReference type="NCBI Taxonomy" id="9490"/>
    <lineage>
        <taxon>Eukaryota</taxon>
        <taxon>Metazoa</taxon>
        <taxon>Chordata</taxon>
        <taxon>Craniata</taxon>
        <taxon>Vertebrata</taxon>
        <taxon>Euteleostomi</taxon>
        <taxon>Mammalia</taxon>
        <taxon>Eutheria</taxon>
        <taxon>Euarchontoglires</taxon>
        <taxon>Primates</taxon>
        <taxon>Haplorrhini</taxon>
        <taxon>Platyrrhini</taxon>
        <taxon>Cebidae</taxon>
        <taxon>Callitrichinae</taxon>
        <taxon>Saguinus</taxon>
    </lineage>
</organism>
<proteinExistence type="predicted"/>
<keyword evidence="2" id="KW-1185">Reference proteome</keyword>
<comment type="caution">
    <text evidence="1">The sequence shown here is derived from an EMBL/GenBank/DDBJ whole genome shotgun (WGS) entry which is preliminary data.</text>
</comment>
<protein>
    <submittedName>
        <fullName evidence="1">Uncharacterized protein</fullName>
    </submittedName>
</protein>
<dbReference type="Proteomes" id="UP001266305">
    <property type="component" value="Unassembled WGS sequence"/>
</dbReference>
<gene>
    <name evidence="1" type="ORF">P7K49_002839</name>
</gene>
<evidence type="ECO:0000313" key="1">
    <source>
        <dbReference type="EMBL" id="KAK2121453.1"/>
    </source>
</evidence>
<reference evidence="1 2" key="1">
    <citation type="submission" date="2023-05" db="EMBL/GenBank/DDBJ databases">
        <title>B98-5 Cell Line De Novo Hybrid Assembly: An Optical Mapping Approach.</title>
        <authorList>
            <person name="Kananen K."/>
            <person name="Auerbach J.A."/>
            <person name="Kautto E."/>
            <person name="Blachly J.S."/>
        </authorList>
    </citation>
    <scope>NUCLEOTIDE SEQUENCE [LARGE SCALE GENOMIC DNA]</scope>
    <source>
        <strain evidence="1">B95-8</strain>
        <tissue evidence="1">Cell line</tissue>
    </source>
</reference>
<name>A0ABQ9WIG6_SAGOE</name>